<gene>
    <name evidence="1" type="ORF">ESCNG_230027</name>
</gene>
<sequence>MFRQKREVGPLMPRLSDEDWRKVELDYRRGVLSIAEIGRKYNVSAQHVGRVAKERVWTRDLNDEVQARARAMVLSADKNGNAPDYADFNLKQVTDAEAKRVAAVQRRHRNLAENLSKSAEQIVAELYGSPEDTFTKARMFQTVAAGFKVLVEIERKSYGMDTAESKISESAKTAGIRIEFVGPEDDGKDG</sequence>
<dbReference type="Proteomes" id="UP000182484">
    <property type="component" value="Unassembled WGS sequence"/>
</dbReference>
<accession>A0AB74EPX4</accession>
<proteinExistence type="predicted"/>
<organism evidence="1 2">
    <name type="scientific">Neisseria gonorrhoeae</name>
    <dbReference type="NCBI Taxonomy" id="485"/>
    <lineage>
        <taxon>Bacteria</taxon>
        <taxon>Pseudomonadati</taxon>
        <taxon>Pseudomonadota</taxon>
        <taxon>Betaproteobacteria</taxon>
        <taxon>Neisseriales</taxon>
        <taxon>Neisseriaceae</taxon>
        <taxon>Neisseria</taxon>
    </lineage>
</organism>
<comment type="caution">
    <text evidence="1">The sequence shown here is derived from an EMBL/GenBank/DDBJ whole genome shotgun (WGS) entry which is preliminary data.</text>
</comment>
<evidence type="ECO:0000313" key="1">
    <source>
        <dbReference type="EMBL" id="SCW12308.1"/>
    </source>
</evidence>
<evidence type="ECO:0000313" key="2">
    <source>
        <dbReference type="Proteomes" id="UP000182484"/>
    </source>
</evidence>
<protein>
    <submittedName>
        <fullName evidence="1">Phage associated protein</fullName>
    </submittedName>
</protein>
<dbReference type="AlphaFoldDB" id="A0AB74EPX4"/>
<name>A0AB74EPX4_NEIGO</name>
<reference evidence="1 2" key="1">
    <citation type="submission" date="2016-09" db="EMBL/GenBank/DDBJ databases">
        <authorList>
            <person name="Kumanski S."/>
            <person name="Beatrice B."/>
        </authorList>
    </citation>
    <scope>NUCLEOTIDE SEQUENCE [LARGE SCALE GENOMIC DNA]</scope>
    <source>
        <strain evidence="1">Mankind</strain>
    </source>
</reference>
<dbReference type="EMBL" id="FMTB01000016">
    <property type="protein sequence ID" value="SCW12308.1"/>
    <property type="molecule type" value="Genomic_DNA"/>
</dbReference>